<feature type="signal peptide" evidence="2">
    <location>
        <begin position="1"/>
        <end position="21"/>
    </location>
</feature>
<evidence type="ECO:0000256" key="2">
    <source>
        <dbReference type="SAM" id="SignalP"/>
    </source>
</evidence>
<comment type="caution">
    <text evidence="3">The sequence shown here is derived from an EMBL/GenBank/DDBJ whole genome shotgun (WGS) entry which is preliminary data.</text>
</comment>
<sequence length="183" mass="18807">MKPSSLLRISLLSSTALAISANGVMPQSPQLPPSLDNPPSPDTTFRTITITTKTAPSTLLPPSAPRPPLADSTNRLNLLADDVPAAPPAPAITPPPDAAAAITEDSGDDGWQTGIDANGKLFRFRQTTYYSCVTQKTASHCGWHRPILEVSGAAGDDGRGVWGFGAKAAVAVGAAAGVVVVGW</sequence>
<protein>
    <submittedName>
        <fullName evidence="3">Uncharacterized protein</fullName>
    </submittedName>
</protein>
<keyword evidence="2" id="KW-0732">Signal</keyword>
<feature type="compositionally biased region" description="Pro residues" evidence="1">
    <location>
        <begin position="29"/>
        <end position="41"/>
    </location>
</feature>
<evidence type="ECO:0000313" key="3">
    <source>
        <dbReference type="EMBL" id="KAK0755132.1"/>
    </source>
</evidence>
<dbReference type="AlphaFoldDB" id="A0AA40KDP8"/>
<name>A0AA40KDP8_9PEZI</name>
<evidence type="ECO:0000256" key="1">
    <source>
        <dbReference type="SAM" id="MobiDB-lite"/>
    </source>
</evidence>
<reference evidence="3" key="1">
    <citation type="submission" date="2023-06" db="EMBL/GenBank/DDBJ databases">
        <title>Genome-scale phylogeny and comparative genomics of the fungal order Sordariales.</title>
        <authorList>
            <consortium name="Lawrence Berkeley National Laboratory"/>
            <person name="Hensen N."/>
            <person name="Bonometti L."/>
            <person name="Westerberg I."/>
            <person name="Brannstrom I.O."/>
            <person name="Guillou S."/>
            <person name="Cros-Aarteil S."/>
            <person name="Calhoun S."/>
            <person name="Haridas S."/>
            <person name="Kuo A."/>
            <person name="Mondo S."/>
            <person name="Pangilinan J."/>
            <person name="Riley R."/>
            <person name="LaButti K."/>
            <person name="Andreopoulos B."/>
            <person name="Lipzen A."/>
            <person name="Chen C."/>
            <person name="Yanf M."/>
            <person name="Daum C."/>
            <person name="Ng V."/>
            <person name="Clum A."/>
            <person name="Steindorff A."/>
            <person name="Ohm R."/>
            <person name="Martin F."/>
            <person name="Silar P."/>
            <person name="Natvig D."/>
            <person name="Lalanne C."/>
            <person name="Gautier V."/>
            <person name="Ament-velasquez S.L."/>
            <person name="Kruys A."/>
            <person name="Hutchinson M.I."/>
            <person name="Powell A.J."/>
            <person name="Barry K."/>
            <person name="Miller A.N."/>
            <person name="Grigoriev I.V."/>
            <person name="Debuchy R."/>
            <person name="Gladieux P."/>
            <person name="Thoren M.H."/>
            <person name="Johannesson H."/>
        </authorList>
    </citation>
    <scope>NUCLEOTIDE SEQUENCE</scope>
    <source>
        <strain evidence="3">SMH3187-1</strain>
    </source>
</reference>
<dbReference type="Proteomes" id="UP001172155">
    <property type="component" value="Unassembled WGS sequence"/>
</dbReference>
<dbReference type="EMBL" id="JAUKUD010000001">
    <property type="protein sequence ID" value="KAK0755132.1"/>
    <property type="molecule type" value="Genomic_DNA"/>
</dbReference>
<accession>A0AA40KDP8</accession>
<feature type="region of interest" description="Disordered" evidence="1">
    <location>
        <begin position="24"/>
        <end position="45"/>
    </location>
</feature>
<evidence type="ECO:0000313" key="4">
    <source>
        <dbReference type="Proteomes" id="UP001172155"/>
    </source>
</evidence>
<feature type="chain" id="PRO_5041292855" evidence="2">
    <location>
        <begin position="22"/>
        <end position="183"/>
    </location>
</feature>
<proteinExistence type="predicted"/>
<gene>
    <name evidence="3" type="ORF">B0T18DRAFT_400729</name>
</gene>
<organism evidence="3 4">
    <name type="scientific">Schizothecium vesticola</name>
    <dbReference type="NCBI Taxonomy" id="314040"/>
    <lineage>
        <taxon>Eukaryota</taxon>
        <taxon>Fungi</taxon>
        <taxon>Dikarya</taxon>
        <taxon>Ascomycota</taxon>
        <taxon>Pezizomycotina</taxon>
        <taxon>Sordariomycetes</taxon>
        <taxon>Sordariomycetidae</taxon>
        <taxon>Sordariales</taxon>
        <taxon>Schizotheciaceae</taxon>
        <taxon>Schizothecium</taxon>
    </lineage>
</organism>
<keyword evidence="4" id="KW-1185">Reference proteome</keyword>